<evidence type="ECO:0000256" key="6">
    <source>
        <dbReference type="ARBA" id="ARBA00023136"/>
    </source>
</evidence>
<feature type="transmembrane region" description="Helical" evidence="7">
    <location>
        <begin position="89"/>
        <end position="111"/>
    </location>
</feature>
<keyword evidence="6 7" id="KW-0472">Membrane</keyword>
<evidence type="ECO:0000313" key="10">
    <source>
        <dbReference type="EMBL" id="MST79986.1"/>
    </source>
</evidence>
<dbReference type="InterPro" id="IPR049142">
    <property type="entry name" value="MS_channel_1st"/>
</dbReference>
<sequence>MKNLEFKIGGITIDASKLFASAVSVIWQLLISTLVFYLVIHFGRKLINRYLAKRTDQLSKRAQTISALINSLFRYTMIFFYAYSILTILGVPVGTLLASAGIFSVAIGLGAQGFMSDLVNGFFILSEGQYDVGDNIEIGEQSGTVTQLGLRTTQIMTTDGTLIYIPNRQISIVKNLTHGGIGLALNLNLDAKTDLKVLEKLLKQADQALADLHPYLVSGPTYVGVVSQTGETITYRVSFQIKPGYEVKIRQNYWAKYLELLNQAGVSFSHNQWLPLNSK</sequence>
<name>A0A844FNK4_9LACO</name>
<dbReference type="InterPro" id="IPR011014">
    <property type="entry name" value="MscS_channel_TM-2"/>
</dbReference>
<evidence type="ECO:0000256" key="7">
    <source>
        <dbReference type="SAM" id="Phobius"/>
    </source>
</evidence>
<evidence type="ECO:0000259" key="9">
    <source>
        <dbReference type="Pfam" id="PF21088"/>
    </source>
</evidence>
<accession>A0A844FNK4</accession>
<dbReference type="RefSeq" id="WP_008461593.1">
    <property type="nucleotide sequence ID" value="NZ_VUMW01000014.1"/>
</dbReference>
<feature type="domain" description="Mechanosensitive ion channel MscS" evidence="8">
    <location>
        <begin position="115"/>
        <end position="178"/>
    </location>
</feature>
<dbReference type="InterPro" id="IPR011066">
    <property type="entry name" value="MscS_channel_C_sf"/>
</dbReference>
<dbReference type="Gene3D" id="3.30.70.100">
    <property type="match status" value="1"/>
</dbReference>
<dbReference type="InterPro" id="IPR023408">
    <property type="entry name" value="MscS_beta-dom_sf"/>
</dbReference>
<comment type="similarity">
    <text evidence="2">Belongs to the MscS (TC 1.A.23) family.</text>
</comment>
<evidence type="ECO:0000256" key="4">
    <source>
        <dbReference type="ARBA" id="ARBA00022692"/>
    </source>
</evidence>
<feature type="transmembrane region" description="Helical" evidence="7">
    <location>
        <begin position="25"/>
        <end position="43"/>
    </location>
</feature>
<dbReference type="PANTHER" id="PTHR30460:SF0">
    <property type="entry name" value="MODERATE CONDUCTANCE MECHANOSENSITIVE CHANNEL YBIO"/>
    <property type="match status" value="1"/>
</dbReference>
<reference evidence="10 11" key="1">
    <citation type="submission" date="2019-08" db="EMBL/GenBank/DDBJ databases">
        <title>In-depth cultivation of the pig gut microbiome towards novel bacterial diversity and tailored functional studies.</title>
        <authorList>
            <person name="Wylensek D."/>
            <person name="Hitch T.C.A."/>
            <person name="Clavel T."/>
        </authorList>
    </citation>
    <scope>NUCLEOTIDE SEQUENCE [LARGE SCALE GENOMIC DNA]</scope>
    <source>
        <strain evidence="10 11">WCA-470BD-2E</strain>
    </source>
</reference>
<dbReference type="PANTHER" id="PTHR30460">
    <property type="entry name" value="MODERATE CONDUCTANCE MECHANOSENSITIVE CHANNEL YBIO"/>
    <property type="match status" value="1"/>
</dbReference>
<dbReference type="Gene3D" id="2.30.30.60">
    <property type="match status" value="1"/>
</dbReference>
<dbReference type="Gene3D" id="1.10.287.1260">
    <property type="match status" value="1"/>
</dbReference>
<keyword evidence="5 7" id="KW-1133">Transmembrane helix</keyword>
<dbReference type="EMBL" id="VUMW01000014">
    <property type="protein sequence ID" value="MST79986.1"/>
    <property type="molecule type" value="Genomic_DNA"/>
</dbReference>
<comment type="caution">
    <text evidence="10">The sequence shown here is derived from an EMBL/GenBank/DDBJ whole genome shotgun (WGS) entry which is preliminary data.</text>
</comment>
<evidence type="ECO:0000313" key="11">
    <source>
        <dbReference type="Proteomes" id="UP000452141"/>
    </source>
</evidence>
<dbReference type="AlphaFoldDB" id="A0A844FNK4"/>
<keyword evidence="3" id="KW-1003">Cell membrane</keyword>
<dbReference type="SUPFAM" id="SSF50182">
    <property type="entry name" value="Sm-like ribonucleoproteins"/>
    <property type="match status" value="1"/>
</dbReference>
<evidence type="ECO:0000256" key="5">
    <source>
        <dbReference type="ARBA" id="ARBA00022989"/>
    </source>
</evidence>
<dbReference type="SUPFAM" id="SSF82861">
    <property type="entry name" value="Mechanosensitive channel protein MscS (YggB), transmembrane region"/>
    <property type="match status" value="1"/>
</dbReference>
<evidence type="ECO:0000256" key="1">
    <source>
        <dbReference type="ARBA" id="ARBA00004651"/>
    </source>
</evidence>
<feature type="domain" description="Mechanosensitive ion channel transmembrane helices 2/3" evidence="9">
    <location>
        <begin position="72"/>
        <end position="112"/>
    </location>
</feature>
<proteinExistence type="inferred from homology"/>
<organism evidence="10 11">
    <name type="scientific">Lactobacillus equicursoris</name>
    <dbReference type="NCBI Taxonomy" id="420645"/>
    <lineage>
        <taxon>Bacteria</taxon>
        <taxon>Bacillati</taxon>
        <taxon>Bacillota</taxon>
        <taxon>Bacilli</taxon>
        <taxon>Lactobacillales</taxon>
        <taxon>Lactobacillaceae</taxon>
        <taxon>Lactobacillus</taxon>
    </lineage>
</organism>
<dbReference type="Pfam" id="PF00924">
    <property type="entry name" value="MS_channel_2nd"/>
    <property type="match status" value="1"/>
</dbReference>
<dbReference type="Pfam" id="PF21088">
    <property type="entry name" value="MS_channel_1st"/>
    <property type="match status" value="1"/>
</dbReference>
<dbReference type="InterPro" id="IPR010920">
    <property type="entry name" value="LSM_dom_sf"/>
</dbReference>
<evidence type="ECO:0000256" key="3">
    <source>
        <dbReference type="ARBA" id="ARBA00022475"/>
    </source>
</evidence>
<evidence type="ECO:0000259" key="8">
    <source>
        <dbReference type="Pfam" id="PF00924"/>
    </source>
</evidence>
<dbReference type="InterPro" id="IPR006685">
    <property type="entry name" value="MscS_channel_2nd"/>
</dbReference>
<dbReference type="GO" id="GO:0008381">
    <property type="term" value="F:mechanosensitive monoatomic ion channel activity"/>
    <property type="evidence" value="ECO:0007669"/>
    <property type="project" value="InterPro"/>
</dbReference>
<dbReference type="InterPro" id="IPR045276">
    <property type="entry name" value="YbiO_bact"/>
</dbReference>
<dbReference type="SUPFAM" id="SSF82689">
    <property type="entry name" value="Mechanosensitive channel protein MscS (YggB), C-terminal domain"/>
    <property type="match status" value="1"/>
</dbReference>
<keyword evidence="4 7" id="KW-0812">Transmembrane</keyword>
<gene>
    <name evidence="10" type="ORF">FYJ61_05840</name>
</gene>
<dbReference type="GO" id="GO:0005886">
    <property type="term" value="C:plasma membrane"/>
    <property type="evidence" value="ECO:0007669"/>
    <property type="project" value="UniProtKB-SubCell"/>
</dbReference>
<comment type="subcellular location">
    <subcellularLocation>
        <location evidence="1">Cell membrane</location>
        <topology evidence="1">Multi-pass membrane protein</topology>
    </subcellularLocation>
</comment>
<dbReference type="Proteomes" id="UP000452141">
    <property type="component" value="Unassembled WGS sequence"/>
</dbReference>
<evidence type="ECO:0000256" key="2">
    <source>
        <dbReference type="ARBA" id="ARBA00008017"/>
    </source>
</evidence>
<protein>
    <submittedName>
        <fullName evidence="10">Mechanosensitive ion channel</fullName>
    </submittedName>
</protein>